<dbReference type="GO" id="GO:0009298">
    <property type="term" value="P:GDP-mannose biosynthetic process"/>
    <property type="evidence" value="ECO:0007669"/>
    <property type="project" value="TreeGrafter"/>
</dbReference>
<evidence type="ECO:0000256" key="2">
    <source>
        <dbReference type="ARBA" id="ARBA00012387"/>
    </source>
</evidence>
<evidence type="ECO:0000256" key="6">
    <source>
        <dbReference type="ARBA" id="ARBA00023134"/>
    </source>
</evidence>
<accession>A0A7D4TTR0</accession>
<dbReference type="InterPro" id="IPR005835">
    <property type="entry name" value="NTP_transferase_dom"/>
</dbReference>
<dbReference type="Pfam" id="PF22640">
    <property type="entry name" value="ManC_GMP_beta-helix"/>
    <property type="match status" value="1"/>
</dbReference>
<keyword evidence="3 10" id="KW-0808">Transferase</keyword>
<dbReference type="Proteomes" id="UP000501003">
    <property type="component" value="Chromosome"/>
</dbReference>
<evidence type="ECO:0000259" key="8">
    <source>
        <dbReference type="Pfam" id="PF00483"/>
    </source>
</evidence>
<dbReference type="InterPro" id="IPR054566">
    <property type="entry name" value="ManC/GMP-like_b-helix"/>
</dbReference>
<comment type="catalytic activity">
    <reaction evidence="7">
        <text>alpha-D-mannose 1-phosphate + GTP + H(+) = GDP-alpha-D-mannose + diphosphate</text>
        <dbReference type="Rhea" id="RHEA:15229"/>
        <dbReference type="ChEBI" id="CHEBI:15378"/>
        <dbReference type="ChEBI" id="CHEBI:33019"/>
        <dbReference type="ChEBI" id="CHEBI:37565"/>
        <dbReference type="ChEBI" id="CHEBI:57527"/>
        <dbReference type="ChEBI" id="CHEBI:58409"/>
        <dbReference type="EC" id="2.7.7.13"/>
    </reaction>
</comment>
<dbReference type="KEGG" id="aqg:HRU87_01200"/>
<proteinExistence type="inferred from homology"/>
<dbReference type="PANTHER" id="PTHR46390">
    <property type="entry name" value="MANNOSE-1-PHOSPHATE GUANYLYLTRANSFERASE"/>
    <property type="match status" value="1"/>
</dbReference>
<evidence type="ECO:0000256" key="5">
    <source>
        <dbReference type="ARBA" id="ARBA00022741"/>
    </source>
</evidence>
<reference evidence="10 11" key="1">
    <citation type="submission" date="2020-05" db="EMBL/GenBank/DDBJ databases">
        <title>Aquirufa sp. strain 15G-AUS-rot a new Aquirufa species.</title>
        <authorList>
            <person name="Pitt A."/>
            <person name="Hahn M.W."/>
        </authorList>
    </citation>
    <scope>NUCLEOTIDE SEQUENCE [LARGE SCALE GENOMIC DNA]</scope>
    <source>
        <strain evidence="10 11">15G-AUS-rot</strain>
    </source>
</reference>
<evidence type="ECO:0000256" key="4">
    <source>
        <dbReference type="ARBA" id="ARBA00022695"/>
    </source>
</evidence>
<organism evidence="10 11">
    <name type="scientific">Aquiluna borgnonia</name>
    <dbReference type="NCBI Taxonomy" id="2499157"/>
    <lineage>
        <taxon>Bacteria</taxon>
        <taxon>Bacillati</taxon>
        <taxon>Actinomycetota</taxon>
        <taxon>Actinomycetes</taxon>
        <taxon>Micrococcales</taxon>
        <taxon>Microbacteriaceae</taxon>
        <taxon>Luna cluster</taxon>
        <taxon>Luna-1 subcluster</taxon>
        <taxon>Aquiluna</taxon>
    </lineage>
</organism>
<evidence type="ECO:0000259" key="9">
    <source>
        <dbReference type="Pfam" id="PF22640"/>
    </source>
</evidence>
<dbReference type="AlphaFoldDB" id="A0A7D4TTR0"/>
<keyword evidence="4" id="KW-0548">Nucleotidyltransferase</keyword>
<evidence type="ECO:0000256" key="7">
    <source>
        <dbReference type="ARBA" id="ARBA00047343"/>
    </source>
</evidence>
<dbReference type="Gene3D" id="3.90.550.10">
    <property type="entry name" value="Spore Coat Polysaccharide Biosynthesis Protein SpsA, Chain A"/>
    <property type="match status" value="1"/>
</dbReference>
<keyword evidence="6" id="KW-0342">GTP-binding</keyword>
<gene>
    <name evidence="10" type="ORF">HRU87_01200</name>
</gene>
<dbReference type="PANTHER" id="PTHR46390:SF1">
    <property type="entry name" value="MANNOSE-1-PHOSPHATE GUANYLYLTRANSFERASE"/>
    <property type="match status" value="1"/>
</dbReference>
<dbReference type="InterPro" id="IPR051161">
    <property type="entry name" value="Mannose-6P_isomerase_type2"/>
</dbReference>
<dbReference type="Pfam" id="PF00483">
    <property type="entry name" value="NTP_transferase"/>
    <property type="match status" value="1"/>
</dbReference>
<keyword evidence="11" id="KW-1185">Reference proteome</keyword>
<keyword evidence="5" id="KW-0547">Nucleotide-binding</keyword>
<sequence>MKSEISALERFYAVIPAGGVGSRLWPLSRASAPKFLHDLTGSGQTLLQDTWDRLQPISAGRTMVVTGNVHAHAVEQQLPELDDANIILEPSPRDSTAAIALAAAVLMRREPEVIIGSFAADHVILDTDQFLATVKEAVSVAASGKIVTIGLRPTEPSVGFGYIQKGDPLDYPNACEVLKFVEKPNIKLARQYVESGDYFWNAGMFIAPAKLLLEVLQRTEPELHAAIDKIAQAWDTPSREAVLKANWPKLKRIAIDYSIAEPAAEQGLVAVVPAEFEWHDVGDFASIAELQSQGRKGNLAVLGSARVLSDSSSGILISDTDRLVALIGLEDVIVVDTPDALLITTKEHAQKVKSLVDVLKQSGHSELL</sequence>
<dbReference type="RefSeq" id="WP_173493152.1">
    <property type="nucleotide sequence ID" value="NZ_CP054056.1"/>
</dbReference>
<dbReference type="EMBL" id="CP054056">
    <property type="protein sequence ID" value="QKJ24855.1"/>
    <property type="molecule type" value="Genomic_DNA"/>
</dbReference>
<dbReference type="GO" id="GO:0004475">
    <property type="term" value="F:mannose-1-phosphate guanylyltransferase (GTP) activity"/>
    <property type="evidence" value="ECO:0007669"/>
    <property type="project" value="UniProtKB-EC"/>
</dbReference>
<dbReference type="InterPro" id="IPR029044">
    <property type="entry name" value="Nucleotide-diphossugar_trans"/>
</dbReference>
<dbReference type="CDD" id="cd02509">
    <property type="entry name" value="GDP-M1P_Guanylyltransferase"/>
    <property type="match status" value="1"/>
</dbReference>
<dbReference type="GO" id="GO:0005525">
    <property type="term" value="F:GTP binding"/>
    <property type="evidence" value="ECO:0007669"/>
    <property type="project" value="UniProtKB-KW"/>
</dbReference>
<protein>
    <recommendedName>
        <fullName evidence="2">mannose-1-phosphate guanylyltransferase</fullName>
        <ecNumber evidence="2">2.7.7.13</ecNumber>
    </recommendedName>
</protein>
<evidence type="ECO:0000313" key="10">
    <source>
        <dbReference type="EMBL" id="QKJ24855.1"/>
    </source>
</evidence>
<comment type="similarity">
    <text evidence="1">Belongs to the mannose-6-phosphate isomerase type 2 family.</text>
</comment>
<name>A0A7D4TTR0_9MICO</name>
<dbReference type="EC" id="2.7.7.13" evidence="2"/>
<feature type="domain" description="Nucleotidyl transferase" evidence="8">
    <location>
        <begin position="13"/>
        <end position="293"/>
    </location>
</feature>
<evidence type="ECO:0000256" key="3">
    <source>
        <dbReference type="ARBA" id="ARBA00022679"/>
    </source>
</evidence>
<dbReference type="SUPFAM" id="SSF53448">
    <property type="entry name" value="Nucleotide-diphospho-sugar transferases"/>
    <property type="match status" value="1"/>
</dbReference>
<dbReference type="SUPFAM" id="SSF159283">
    <property type="entry name" value="Guanosine diphospho-D-mannose pyrophosphorylase/mannose-6-phosphate isomerase linker domain"/>
    <property type="match status" value="1"/>
</dbReference>
<feature type="domain" description="MannoseP isomerase/GMP-like beta-helix" evidence="9">
    <location>
        <begin position="312"/>
        <end position="359"/>
    </location>
</feature>
<evidence type="ECO:0000256" key="1">
    <source>
        <dbReference type="ARBA" id="ARBA00006115"/>
    </source>
</evidence>
<evidence type="ECO:0000313" key="11">
    <source>
        <dbReference type="Proteomes" id="UP000501003"/>
    </source>
</evidence>
<dbReference type="FunFam" id="3.90.550.10:FF:000046">
    <property type="entry name" value="Mannose-1-phosphate guanylyltransferase (GDP)"/>
    <property type="match status" value="1"/>
</dbReference>
<dbReference type="InterPro" id="IPR049577">
    <property type="entry name" value="GMPP_N"/>
</dbReference>